<gene>
    <name evidence="3" type="ORF">SAMN05216564_104233</name>
</gene>
<evidence type="ECO:0000256" key="1">
    <source>
        <dbReference type="SAM" id="MobiDB-lite"/>
    </source>
</evidence>
<evidence type="ECO:0000313" key="3">
    <source>
        <dbReference type="EMBL" id="SDY30309.1"/>
    </source>
</evidence>
<dbReference type="PANTHER" id="PTHR10859">
    <property type="entry name" value="GLYCOSYL TRANSFERASE"/>
    <property type="match status" value="1"/>
</dbReference>
<keyword evidence="4" id="KW-1185">Reference proteome</keyword>
<feature type="domain" description="Glycosyltransferase 2-like" evidence="2">
    <location>
        <begin position="45"/>
        <end position="125"/>
    </location>
</feature>
<evidence type="ECO:0000259" key="2">
    <source>
        <dbReference type="Pfam" id="PF00535"/>
    </source>
</evidence>
<sequence>MSATLGIVVPAFRPDVDRLIAYVRSLDDGLAPETIRIELDDPEPAVREALRDAPDLPAHVNAVDRRRGKGAAVTAGFEVLETDVLAFFDADGATDAAAAAAVVDPVRDGTADLAVGSRRHPESVVQSHQTVLRRALGDGFAWLARRVLGPSLYDYQCGAKAITTETWRRLRDDVYEPGFAWDIELVALAGAYGARIREVPIRWEDQPGSTVDPVRDTARMFRGLAVAHHRSAVVSGSRFHRLLPIDPGPSLRERLHGTAHPDGSRGDPT</sequence>
<organism evidence="3 4">
    <name type="scientific">Halopenitus persicus</name>
    <dbReference type="NCBI Taxonomy" id="1048396"/>
    <lineage>
        <taxon>Archaea</taxon>
        <taxon>Methanobacteriati</taxon>
        <taxon>Methanobacteriota</taxon>
        <taxon>Stenosarchaea group</taxon>
        <taxon>Halobacteria</taxon>
        <taxon>Halobacteriales</taxon>
        <taxon>Haloferacaceae</taxon>
        <taxon>Halopenitus</taxon>
    </lineage>
</organism>
<dbReference type="RefSeq" id="WP_039400411.1">
    <property type="nucleotide sequence ID" value="NZ_FNPC01000004.1"/>
</dbReference>
<dbReference type="Gene3D" id="3.90.550.10">
    <property type="entry name" value="Spore Coat Polysaccharide Biosynthesis Protein SpsA, Chain A"/>
    <property type="match status" value="1"/>
</dbReference>
<dbReference type="Proteomes" id="UP000199079">
    <property type="component" value="Unassembled WGS sequence"/>
</dbReference>
<dbReference type="GeneID" id="43839273"/>
<dbReference type="OrthoDB" id="11098at2157"/>
<dbReference type="GO" id="GO:0016740">
    <property type="term" value="F:transferase activity"/>
    <property type="evidence" value="ECO:0007669"/>
    <property type="project" value="UniProtKB-KW"/>
</dbReference>
<dbReference type="InterPro" id="IPR001173">
    <property type="entry name" value="Glyco_trans_2-like"/>
</dbReference>
<reference evidence="4" key="1">
    <citation type="submission" date="2016-10" db="EMBL/GenBank/DDBJ databases">
        <authorList>
            <person name="Varghese N."/>
            <person name="Submissions S."/>
        </authorList>
    </citation>
    <scope>NUCLEOTIDE SEQUENCE [LARGE SCALE GENOMIC DNA]</scope>
    <source>
        <strain evidence="4">DC30,IBRC 10041,KCTC 4046</strain>
    </source>
</reference>
<evidence type="ECO:0000313" key="4">
    <source>
        <dbReference type="Proteomes" id="UP000199079"/>
    </source>
</evidence>
<feature type="region of interest" description="Disordered" evidence="1">
    <location>
        <begin position="250"/>
        <end position="269"/>
    </location>
</feature>
<dbReference type="SUPFAM" id="SSF53448">
    <property type="entry name" value="Nucleotide-diphospho-sugar transferases"/>
    <property type="match status" value="1"/>
</dbReference>
<dbReference type="AlphaFoldDB" id="A0A1H3ISR2"/>
<dbReference type="GO" id="GO:0006487">
    <property type="term" value="P:protein N-linked glycosylation"/>
    <property type="evidence" value="ECO:0007669"/>
    <property type="project" value="TreeGrafter"/>
</dbReference>
<dbReference type="EMBL" id="FNPC01000004">
    <property type="protein sequence ID" value="SDY30309.1"/>
    <property type="molecule type" value="Genomic_DNA"/>
</dbReference>
<keyword evidence="3" id="KW-0808">Transferase</keyword>
<name>A0A1H3ISR2_9EURY</name>
<dbReference type="Pfam" id="PF00535">
    <property type="entry name" value="Glycos_transf_2"/>
    <property type="match status" value="1"/>
</dbReference>
<proteinExistence type="predicted"/>
<protein>
    <submittedName>
        <fullName evidence="3">Glycosyl transferase family 2</fullName>
    </submittedName>
</protein>
<accession>A0A1H3ISR2</accession>
<dbReference type="InterPro" id="IPR029044">
    <property type="entry name" value="Nucleotide-diphossugar_trans"/>
</dbReference>
<dbReference type="PANTHER" id="PTHR10859:SF91">
    <property type="entry name" value="DOLICHYL-PHOSPHATE BETA-GLUCOSYLTRANSFERASE"/>
    <property type="match status" value="1"/>
</dbReference>